<dbReference type="InterPro" id="IPR001806">
    <property type="entry name" value="Small_GTPase"/>
</dbReference>
<accession>A0A9P4TUM7</accession>
<dbReference type="InterPro" id="IPR027417">
    <property type="entry name" value="P-loop_NTPase"/>
</dbReference>
<evidence type="ECO:0000256" key="4">
    <source>
        <dbReference type="SAM" id="Phobius"/>
    </source>
</evidence>
<evidence type="ECO:0000256" key="1">
    <source>
        <dbReference type="ARBA" id="ARBA00022741"/>
    </source>
</evidence>
<dbReference type="GO" id="GO:0007165">
    <property type="term" value="P:signal transduction"/>
    <property type="evidence" value="ECO:0007669"/>
    <property type="project" value="InterPro"/>
</dbReference>
<comment type="caution">
    <text evidence="5">The sequence shown here is derived from an EMBL/GenBank/DDBJ whole genome shotgun (WGS) entry which is preliminary data.</text>
</comment>
<dbReference type="SMART" id="SM00175">
    <property type="entry name" value="RAB"/>
    <property type="match status" value="1"/>
</dbReference>
<organism evidence="5 6">
    <name type="scientific">Tothia fuscella</name>
    <dbReference type="NCBI Taxonomy" id="1048955"/>
    <lineage>
        <taxon>Eukaryota</taxon>
        <taxon>Fungi</taxon>
        <taxon>Dikarya</taxon>
        <taxon>Ascomycota</taxon>
        <taxon>Pezizomycotina</taxon>
        <taxon>Dothideomycetes</taxon>
        <taxon>Pleosporomycetidae</taxon>
        <taxon>Venturiales</taxon>
        <taxon>Cylindrosympodiaceae</taxon>
        <taxon>Tothia</taxon>
    </lineage>
</organism>
<keyword evidence="4" id="KW-0472">Membrane</keyword>
<dbReference type="Proteomes" id="UP000800235">
    <property type="component" value="Unassembled WGS sequence"/>
</dbReference>
<keyword evidence="1" id="KW-0547">Nucleotide-binding</keyword>
<dbReference type="GO" id="GO:0016020">
    <property type="term" value="C:membrane"/>
    <property type="evidence" value="ECO:0007669"/>
    <property type="project" value="InterPro"/>
</dbReference>
<name>A0A9P4TUM7_9PEZI</name>
<evidence type="ECO:0000313" key="6">
    <source>
        <dbReference type="Proteomes" id="UP000800235"/>
    </source>
</evidence>
<feature type="region of interest" description="Disordered" evidence="3">
    <location>
        <begin position="187"/>
        <end position="210"/>
    </location>
</feature>
<dbReference type="SMART" id="SM00173">
    <property type="entry name" value="RAS"/>
    <property type="match status" value="1"/>
</dbReference>
<feature type="transmembrane region" description="Helical" evidence="4">
    <location>
        <begin position="30"/>
        <end position="47"/>
    </location>
</feature>
<sequence length="210" mass="23887">MSISSQMPDTTGKTGLTHPMEKAVQASSKLFNLIFCVVMALIIYTYGRYEQWDPYWGEAWYQRETIAGVEIQVFYEPLSPQHIGVDRVLSRADGVLLLYGVNSKQSLENVPKYHARMLRVLEGKKSPQMVVVATSIELPQAEWEITTEDGHEMAKMLNAGFAECSAKTGSGLREAVHQAMKPAFEERMRSLEEKSRRALEEEQEQKRLED</sequence>
<keyword evidence="2" id="KW-0342">GTP-binding</keyword>
<dbReference type="SUPFAM" id="SSF52540">
    <property type="entry name" value="P-loop containing nucleoside triphosphate hydrolases"/>
    <property type="match status" value="1"/>
</dbReference>
<dbReference type="Pfam" id="PF00071">
    <property type="entry name" value="Ras"/>
    <property type="match status" value="1"/>
</dbReference>
<dbReference type="AlphaFoldDB" id="A0A9P4TUM7"/>
<dbReference type="InterPro" id="IPR020849">
    <property type="entry name" value="Small_GTPase_Ras-type"/>
</dbReference>
<dbReference type="Gene3D" id="3.40.50.300">
    <property type="entry name" value="P-loop containing nucleotide triphosphate hydrolases"/>
    <property type="match status" value="1"/>
</dbReference>
<dbReference type="PROSITE" id="PS51419">
    <property type="entry name" value="RAB"/>
    <property type="match status" value="1"/>
</dbReference>
<gene>
    <name evidence="5" type="ORF">EJ08DRAFT_737850</name>
</gene>
<keyword evidence="4" id="KW-0812">Transmembrane</keyword>
<dbReference type="PROSITE" id="PS51421">
    <property type="entry name" value="RAS"/>
    <property type="match status" value="1"/>
</dbReference>
<evidence type="ECO:0000313" key="5">
    <source>
        <dbReference type="EMBL" id="KAF2422421.1"/>
    </source>
</evidence>
<evidence type="ECO:0000256" key="2">
    <source>
        <dbReference type="ARBA" id="ARBA00023134"/>
    </source>
</evidence>
<dbReference type="PANTHER" id="PTHR24070">
    <property type="entry name" value="RAS, DI-RAS, AND RHEB FAMILY MEMBERS OF SMALL GTPASE SUPERFAMILY"/>
    <property type="match status" value="1"/>
</dbReference>
<protein>
    <submittedName>
        <fullName evidence="5">Uncharacterized protein</fullName>
    </submittedName>
</protein>
<dbReference type="OrthoDB" id="3537870at2759"/>
<keyword evidence="6" id="KW-1185">Reference proteome</keyword>
<dbReference type="GO" id="GO:0003924">
    <property type="term" value="F:GTPase activity"/>
    <property type="evidence" value="ECO:0007669"/>
    <property type="project" value="InterPro"/>
</dbReference>
<reference evidence="5" key="1">
    <citation type="journal article" date="2020" name="Stud. Mycol.">
        <title>101 Dothideomycetes genomes: a test case for predicting lifestyles and emergence of pathogens.</title>
        <authorList>
            <person name="Haridas S."/>
            <person name="Albert R."/>
            <person name="Binder M."/>
            <person name="Bloem J."/>
            <person name="Labutti K."/>
            <person name="Salamov A."/>
            <person name="Andreopoulos B."/>
            <person name="Baker S."/>
            <person name="Barry K."/>
            <person name="Bills G."/>
            <person name="Bluhm B."/>
            <person name="Cannon C."/>
            <person name="Castanera R."/>
            <person name="Culley D."/>
            <person name="Daum C."/>
            <person name="Ezra D."/>
            <person name="Gonzalez J."/>
            <person name="Henrissat B."/>
            <person name="Kuo A."/>
            <person name="Liang C."/>
            <person name="Lipzen A."/>
            <person name="Lutzoni F."/>
            <person name="Magnuson J."/>
            <person name="Mondo S."/>
            <person name="Nolan M."/>
            <person name="Ohm R."/>
            <person name="Pangilinan J."/>
            <person name="Park H.-J."/>
            <person name="Ramirez L."/>
            <person name="Alfaro M."/>
            <person name="Sun H."/>
            <person name="Tritt A."/>
            <person name="Yoshinaga Y."/>
            <person name="Zwiers L.-H."/>
            <person name="Turgeon B."/>
            <person name="Goodwin S."/>
            <person name="Spatafora J."/>
            <person name="Crous P."/>
            <person name="Grigoriev I."/>
        </authorList>
    </citation>
    <scope>NUCLEOTIDE SEQUENCE</scope>
    <source>
        <strain evidence="5">CBS 130266</strain>
    </source>
</reference>
<dbReference type="GO" id="GO:0005525">
    <property type="term" value="F:GTP binding"/>
    <property type="evidence" value="ECO:0007669"/>
    <property type="project" value="UniProtKB-KW"/>
</dbReference>
<proteinExistence type="predicted"/>
<evidence type="ECO:0000256" key="3">
    <source>
        <dbReference type="SAM" id="MobiDB-lite"/>
    </source>
</evidence>
<keyword evidence="4" id="KW-1133">Transmembrane helix</keyword>
<dbReference type="EMBL" id="MU007090">
    <property type="protein sequence ID" value="KAF2422421.1"/>
    <property type="molecule type" value="Genomic_DNA"/>
</dbReference>
<dbReference type="SMART" id="SM00174">
    <property type="entry name" value="RHO"/>
    <property type="match status" value="1"/>
</dbReference>